<feature type="domain" description="Manganese/iron superoxide dismutase C-terminal" evidence="2">
    <location>
        <begin position="104"/>
        <end position="163"/>
    </location>
</feature>
<dbReference type="EMBL" id="KV454429">
    <property type="protein sequence ID" value="ODQ80520.1"/>
    <property type="molecule type" value="Genomic_DNA"/>
</dbReference>
<dbReference type="GeneID" id="30148633"/>
<dbReference type="GO" id="GO:0004784">
    <property type="term" value="F:superoxide dismutase activity"/>
    <property type="evidence" value="ECO:0007669"/>
    <property type="project" value="InterPro"/>
</dbReference>
<feature type="domain" description="Manganese/iron superoxide dismutase C-terminal" evidence="2">
    <location>
        <begin position="186"/>
        <end position="238"/>
    </location>
</feature>
<dbReference type="AlphaFoldDB" id="A0A1E3QS76"/>
<reference evidence="4" key="1">
    <citation type="submission" date="2016-05" db="EMBL/GenBank/DDBJ databases">
        <title>Comparative genomics of biotechnologically important yeasts.</title>
        <authorList>
            <consortium name="DOE Joint Genome Institute"/>
            <person name="Riley R."/>
            <person name="Haridas S."/>
            <person name="Wolfe K.H."/>
            <person name="Lopes M.R."/>
            <person name="Hittinger C.T."/>
            <person name="Goker M."/>
            <person name="Salamov A."/>
            <person name="Wisecaver J."/>
            <person name="Long T.M."/>
            <person name="Aerts A.L."/>
            <person name="Barry K."/>
            <person name="Choi C."/>
            <person name="Clum A."/>
            <person name="Coughlan A.Y."/>
            <person name="Deshpande S."/>
            <person name="Douglass A.P."/>
            <person name="Hanson S.J."/>
            <person name="Klenk H.-P."/>
            <person name="Labutti K."/>
            <person name="Lapidus A."/>
            <person name="Lindquist E."/>
            <person name="Lipzen A."/>
            <person name="Meier-Kolthoff J.P."/>
            <person name="Ohm R.A."/>
            <person name="Otillar R.P."/>
            <person name="Pangilinan J."/>
            <person name="Peng Y."/>
            <person name="Rokas A."/>
            <person name="Rosa C.A."/>
            <person name="Scheuner C."/>
            <person name="Sibirny A.A."/>
            <person name="Slot J.C."/>
            <person name="Stielow J.B."/>
            <person name="Sun H."/>
            <person name="Kurtzman C.P."/>
            <person name="Blackwell M."/>
            <person name="Grigoriev I.V."/>
            <person name="Jeffries T.W."/>
        </authorList>
    </citation>
    <scope>NUCLEOTIDE SEQUENCE [LARGE SCALE GENOMIC DNA]</scope>
    <source>
        <strain evidence="4">NRRL Y-12698</strain>
    </source>
</reference>
<protein>
    <recommendedName>
        <fullName evidence="2">Manganese/iron superoxide dismutase C-terminal domain-containing protein</fullName>
    </recommendedName>
</protein>
<dbReference type="Pfam" id="PF02777">
    <property type="entry name" value="Sod_Fe_C"/>
    <property type="match status" value="2"/>
</dbReference>
<dbReference type="SUPFAM" id="SSF54719">
    <property type="entry name" value="Fe,Mn superoxide dismutase (SOD), C-terminal domain"/>
    <property type="match status" value="1"/>
</dbReference>
<sequence length="244" mass="27602">MLRSVHVVPTLKNQQALMDNGLTGLYSPTGFKVAWTDYQQFLTLNLTMATVGTEYELKKPFDIVVMSSMKAHESTAFHYASQAHNNHLFFEQLCDSASNRSAPSRTLLAKLESSFGSLDAFRNEFLLAADTLMGQGWVFLVEDKSKRVRIMTCNNDGTPYADGRHHEHDLNGPIDEAAYEFVTNTKQGLQAGDRQFNLPLVCVNVWDHAYIQDFGVNGKADYLEAFWKALNWDVVNARLYSFEK</sequence>
<dbReference type="STRING" id="984486.A0A1E3QS76"/>
<evidence type="ECO:0000313" key="4">
    <source>
        <dbReference type="Proteomes" id="UP000094336"/>
    </source>
</evidence>
<name>A0A1E3QS76_9ASCO</name>
<evidence type="ECO:0000259" key="2">
    <source>
        <dbReference type="Pfam" id="PF02777"/>
    </source>
</evidence>
<comment type="function">
    <text evidence="1">Component of the mitochondrial ribosome (mitoribosome), a dedicated translation machinery responsible for the synthesis of mitochondrial genome-encoded proteins, including at least some of the essential transmembrane subunits of the mitochondrial respiratory chain. The mitoribosomes are attached to the mitochondrial inner membrane and translation products are cotranslationally integrated into the membrane.</text>
</comment>
<dbReference type="OrthoDB" id="275227at2759"/>
<dbReference type="SUPFAM" id="SSF46609">
    <property type="entry name" value="Fe,Mn superoxide dismutase (SOD), N-terminal domain"/>
    <property type="match status" value="1"/>
</dbReference>
<dbReference type="PANTHER" id="PTHR43595:SF2">
    <property type="entry name" value="SMALL RIBOSOMAL SUBUNIT PROTEIN MS42"/>
    <property type="match status" value="1"/>
</dbReference>
<proteinExistence type="predicted"/>
<dbReference type="GO" id="GO:0005763">
    <property type="term" value="C:mitochondrial small ribosomal subunit"/>
    <property type="evidence" value="ECO:0007669"/>
    <property type="project" value="EnsemblFungi"/>
</dbReference>
<accession>A0A1E3QS76</accession>
<dbReference type="InterPro" id="IPR036324">
    <property type="entry name" value="Mn/Fe_SOD_N_sf"/>
</dbReference>
<dbReference type="PANTHER" id="PTHR43595">
    <property type="entry name" value="37S RIBOSOMAL PROTEIN S26, MITOCHONDRIAL"/>
    <property type="match status" value="1"/>
</dbReference>
<dbReference type="InterPro" id="IPR036314">
    <property type="entry name" value="SOD_C_sf"/>
</dbReference>
<evidence type="ECO:0000313" key="3">
    <source>
        <dbReference type="EMBL" id="ODQ80520.1"/>
    </source>
</evidence>
<dbReference type="Gene3D" id="3.55.40.20">
    <property type="entry name" value="Iron/manganese superoxide dismutase, C-terminal domain"/>
    <property type="match status" value="1"/>
</dbReference>
<dbReference type="Proteomes" id="UP000094336">
    <property type="component" value="Unassembled WGS sequence"/>
</dbReference>
<gene>
    <name evidence="3" type="ORF">BABINDRAFT_170945</name>
</gene>
<evidence type="ECO:0000256" key="1">
    <source>
        <dbReference type="ARBA" id="ARBA00037226"/>
    </source>
</evidence>
<dbReference type="GO" id="GO:0046872">
    <property type="term" value="F:metal ion binding"/>
    <property type="evidence" value="ECO:0007669"/>
    <property type="project" value="InterPro"/>
</dbReference>
<dbReference type="GO" id="GO:0003735">
    <property type="term" value="F:structural constituent of ribosome"/>
    <property type="evidence" value="ECO:0007669"/>
    <property type="project" value="EnsemblFungi"/>
</dbReference>
<dbReference type="RefSeq" id="XP_018985848.1">
    <property type="nucleotide sequence ID" value="XM_019130780.1"/>
</dbReference>
<dbReference type="InterPro" id="IPR019832">
    <property type="entry name" value="Mn/Fe_SOD_C"/>
</dbReference>
<keyword evidence="4" id="KW-1185">Reference proteome</keyword>
<organism evidence="3 4">
    <name type="scientific">Babjeviella inositovora NRRL Y-12698</name>
    <dbReference type="NCBI Taxonomy" id="984486"/>
    <lineage>
        <taxon>Eukaryota</taxon>
        <taxon>Fungi</taxon>
        <taxon>Dikarya</taxon>
        <taxon>Ascomycota</taxon>
        <taxon>Saccharomycotina</taxon>
        <taxon>Pichiomycetes</taxon>
        <taxon>Serinales incertae sedis</taxon>
        <taxon>Babjeviella</taxon>
    </lineage>
</organism>